<name>A0A914L8E3_MELIC</name>
<proteinExistence type="predicted"/>
<keyword evidence="1" id="KW-1185">Reference proteome</keyword>
<reference evidence="2" key="1">
    <citation type="submission" date="2022-11" db="UniProtKB">
        <authorList>
            <consortium name="WormBaseParasite"/>
        </authorList>
    </citation>
    <scope>IDENTIFICATION</scope>
</reference>
<organism evidence="1 2">
    <name type="scientific">Meloidogyne incognita</name>
    <name type="common">Southern root-knot nematode worm</name>
    <name type="synonym">Oxyuris incognita</name>
    <dbReference type="NCBI Taxonomy" id="6306"/>
    <lineage>
        <taxon>Eukaryota</taxon>
        <taxon>Metazoa</taxon>
        <taxon>Ecdysozoa</taxon>
        <taxon>Nematoda</taxon>
        <taxon>Chromadorea</taxon>
        <taxon>Rhabditida</taxon>
        <taxon>Tylenchina</taxon>
        <taxon>Tylenchomorpha</taxon>
        <taxon>Tylenchoidea</taxon>
        <taxon>Meloidogynidae</taxon>
        <taxon>Meloidogyninae</taxon>
        <taxon>Meloidogyne</taxon>
        <taxon>Meloidogyne incognita group</taxon>
    </lineage>
</organism>
<dbReference type="AlphaFoldDB" id="A0A914L8E3"/>
<sequence>MYLGLPKIRSTELFILERWFGLTLIIIASRSNASNIYSASLSSTNRFKSKTAFEASPRVKRGKMGEYNKAVVQECLGMQRQEANFATNHMKSASRSSILCWSDFH</sequence>
<protein>
    <submittedName>
        <fullName evidence="2">Uncharacterized protein</fullName>
    </submittedName>
</protein>
<dbReference type="WBParaSite" id="Minc3s00337g10472">
    <property type="protein sequence ID" value="Minc3s00337g10472"/>
    <property type="gene ID" value="Minc3s00337g10472"/>
</dbReference>
<accession>A0A914L8E3</accession>
<evidence type="ECO:0000313" key="1">
    <source>
        <dbReference type="Proteomes" id="UP000887563"/>
    </source>
</evidence>
<dbReference type="Proteomes" id="UP000887563">
    <property type="component" value="Unplaced"/>
</dbReference>
<evidence type="ECO:0000313" key="2">
    <source>
        <dbReference type="WBParaSite" id="Minc3s00337g10472"/>
    </source>
</evidence>